<evidence type="ECO:0000256" key="1">
    <source>
        <dbReference type="SAM" id="Phobius"/>
    </source>
</evidence>
<evidence type="ECO:0000313" key="2">
    <source>
        <dbReference type="EMBL" id="CCC91938.1"/>
    </source>
</evidence>
<protein>
    <submittedName>
        <fullName evidence="2">Uncharacterized protein</fullName>
    </submittedName>
</protein>
<keyword evidence="1" id="KW-1133">Transmembrane helix</keyword>
<dbReference type="EMBL" id="HE575321">
    <property type="protein sequence ID" value="CCC91938.1"/>
    <property type="molecule type" value="Genomic_DNA"/>
</dbReference>
<keyword evidence="1" id="KW-0812">Transmembrane</keyword>
<accession>G0URC6</accession>
<organism evidence="2">
    <name type="scientific">Trypanosoma congolense (strain IL3000)</name>
    <dbReference type="NCBI Taxonomy" id="1068625"/>
    <lineage>
        <taxon>Eukaryota</taxon>
        <taxon>Discoba</taxon>
        <taxon>Euglenozoa</taxon>
        <taxon>Kinetoplastea</taxon>
        <taxon>Metakinetoplastina</taxon>
        <taxon>Trypanosomatida</taxon>
        <taxon>Trypanosomatidae</taxon>
        <taxon>Trypanosoma</taxon>
        <taxon>Nannomonas</taxon>
    </lineage>
</organism>
<sequence>MTATSFHPFFAYLLLSFIYLFFLFFFIWMFFLKQLQLSFPSAGSNKCIVCGASHSGAVTVWHVPCLTSSISTGGKLGRSTPTPQLGRASLVRPAPFFFFLFFFSPHYHTWRSSGALAHVLGGTTGCCVHAFSELLQRIK</sequence>
<proteinExistence type="predicted"/>
<gene>
    <name evidence="2" type="ORF">TCIL3000_8_1550</name>
</gene>
<name>G0URC6_TRYCI</name>
<reference evidence="2" key="1">
    <citation type="journal article" date="2012" name="Proc. Natl. Acad. Sci. U.S.A.">
        <title>Antigenic diversity is generated by distinct evolutionary mechanisms in African trypanosome species.</title>
        <authorList>
            <person name="Jackson A.P."/>
            <person name="Berry A."/>
            <person name="Aslett M."/>
            <person name="Allison H.C."/>
            <person name="Burton P."/>
            <person name="Vavrova-Anderson J."/>
            <person name="Brown R."/>
            <person name="Browne H."/>
            <person name="Corton N."/>
            <person name="Hauser H."/>
            <person name="Gamble J."/>
            <person name="Gilderthorp R."/>
            <person name="Marcello L."/>
            <person name="McQuillan J."/>
            <person name="Otto T.D."/>
            <person name="Quail M.A."/>
            <person name="Sanders M.J."/>
            <person name="van Tonder A."/>
            <person name="Ginger M.L."/>
            <person name="Field M.C."/>
            <person name="Barry J.D."/>
            <person name="Hertz-Fowler C."/>
            <person name="Berriman M."/>
        </authorList>
    </citation>
    <scope>NUCLEOTIDE SEQUENCE</scope>
    <source>
        <strain evidence="2">IL3000</strain>
    </source>
</reference>
<feature type="transmembrane region" description="Helical" evidence="1">
    <location>
        <begin position="6"/>
        <end position="31"/>
    </location>
</feature>
<dbReference type="AlphaFoldDB" id="G0URC6"/>
<keyword evidence="1" id="KW-0472">Membrane</keyword>